<reference evidence="1" key="1">
    <citation type="submission" date="2021-10" db="EMBL/GenBank/DDBJ databases">
        <authorList>
            <person name="Piombo E."/>
        </authorList>
    </citation>
    <scope>NUCLEOTIDE SEQUENCE</scope>
</reference>
<sequence>MSSQAADAFSERFRNHKPISKPVPAYLPQVGSPLAVDKDHYAAVQQAFRVLVKEFTLSIRSGRVAGGARRLHREDRHPSGTAGWFVALKFRDLNIWDRHNPRERFLANRTPRTPRTPRTYGRL</sequence>
<proteinExistence type="predicted"/>
<name>A0A9N9YV82_9HYPO</name>
<organism evidence="1 2">
    <name type="scientific">Clonostachys rhizophaga</name>
    <dbReference type="NCBI Taxonomy" id="160324"/>
    <lineage>
        <taxon>Eukaryota</taxon>
        <taxon>Fungi</taxon>
        <taxon>Dikarya</taxon>
        <taxon>Ascomycota</taxon>
        <taxon>Pezizomycotina</taxon>
        <taxon>Sordariomycetes</taxon>
        <taxon>Hypocreomycetidae</taxon>
        <taxon>Hypocreales</taxon>
        <taxon>Bionectriaceae</taxon>
        <taxon>Clonostachys</taxon>
    </lineage>
</organism>
<comment type="caution">
    <text evidence="1">The sequence shown here is derived from an EMBL/GenBank/DDBJ whole genome shotgun (WGS) entry which is preliminary data.</text>
</comment>
<dbReference type="AlphaFoldDB" id="A0A9N9YV82"/>
<dbReference type="Proteomes" id="UP000696573">
    <property type="component" value="Unassembled WGS sequence"/>
</dbReference>
<evidence type="ECO:0000313" key="1">
    <source>
        <dbReference type="EMBL" id="CAH0032322.1"/>
    </source>
</evidence>
<dbReference type="EMBL" id="CABFNQ020000744">
    <property type="protein sequence ID" value="CAH0032322.1"/>
    <property type="molecule type" value="Genomic_DNA"/>
</dbReference>
<dbReference type="OrthoDB" id="504708at2759"/>
<gene>
    <name evidence="1" type="ORF">CRHIZ90672A_00002351</name>
</gene>
<evidence type="ECO:0000313" key="2">
    <source>
        <dbReference type="Proteomes" id="UP000696573"/>
    </source>
</evidence>
<accession>A0A9N9YV82</accession>
<keyword evidence="2" id="KW-1185">Reference proteome</keyword>
<protein>
    <submittedName>
        <fullName evidence="1">Uncharacterized protein</fullName>
    </submittedName>
</protein>